<dbReference type="AlphaFoldDB" id="A0A0D8XVR9"/>
<evidence type="ECO:0000256" key="1">
    <source>
        <dbReference type="SAM" id="SignalP"/>
    </source>
</evidence>
<evidence type="ECO:0000313" key="3">
    <source>
        <dbReference type="Proteomes" id="UP000053766"/>
    </source>
</evidence>
<name>A0A0D8XVR9_DICVI</name>
<protein>
    <submittedName>
        <fullName evidence="2">Uncharacterized protein</fullName>
    </submittedName>
</protein>
<dbReference type="PANTHER" id="PTHR43319:SF4">
    <property type="entry name" value="BETA-LACTAMASE DOMAIN-CONTAINING PROTEIN 2"/>
    <property type="match status" value="1"/>
</dbReference>
<gene>
    <name evidence="2" type="ORF">DICVIV_06001</name>
</gene>
<dbReference type="STRING" id="29172.A0A0D8XVR9"/>
<feature type="non-terminal residue" evidence="2">
    <location>
        <position position="1"/>
    </location>
</feature>
<dbReference type="Gene3D" id="3.40.710.10">
    <property type="entry name" value="DD-peptidase/beta-lactamase superfamily"/>
    <property type="match status" value="1"/>
</dbReference>
<dbReference type="Proteomes" id="UP000053766">
    <property type="component" value="Unassembled WGS sequence"/>
</dbReference>
<sequence>FCYSRVLIVLGVIHLRTPSSIARKIRKNPQWLKLEQDLNTFNDPELHRMEQVAALGITKARDLARLFSLMLSGKLISKQLLEQFKKPQIVSGLDEIMMTPLPKGHGFLYERHPTAGVIQDLEEVQ</sequence>
<dbReference type="SUPFAM" id="SSF56601">
    <property type="entry name" value="beta-lactamase/transpeptidase-like"/>
    <property type="match status" value="1"/>
</dbReference>
<reference evidence="3" key="2">
    <citation type="journal article" date="2016" name="Sci. Rep.">
        <title>Dictyocaulus viviparus genome, variome and transcriptome elucidate lungworm biology and support future intervention.</title>
        <authorList>
            <person name="McNulty S.N."/>
            <person name="Strube C."/>
            <person name="Rosa B.A."/>
            <person name="Martin J.C."/>
            <person name="Tyagi R."/>
            <person name="Choi Y.J."/>
            <person name="Wang Q."/>
            <person name="Hallsworth Pepin K."/>
            <person name="Zhang X."/>
            <person name="Ozersky P."/>
            <person name="Wilson R.K."/>
            <person name="Sternberg P.W."/>
            <person name="Gasser R.B."/>
            <person name="Mitreva M."/>
        </authorList>
    </citation>
    <scope>NUCLEOTIDE SEQUENCE [LARGE SCALE GENOMIC DNA]</scope>
    <source>
        <strain evidence="3">HannoverDv2000</strain>
    </source>
</reference>
<dbReference type="EMBL" id="KN716289">
    <property type="protein sequence ID" value="KJH47874.1"/>
    <property type="molecule type" value="Genomic_DNA"/>
</dbReference>
<evidence type="ECO:0000313" key="2">
    <source>
        <dbReference type="EMBL" id="KJH47874.1"/>
    </source>
</evidence>
<proteinExistence type="predicted"/>
<reference evidence="2 3" key="1">
    <citation type="submission" date="2013-11" db="EMBL/GenBank/DDBJ databases">
        <title>Draft genome of the bovine lungworm Dictyocaulus viviparus.</title>
        <authorList>
            <person name="Mitreva M."/>
        </authorList>
    </citation>
    <scope>NUCLEOTIDE SEQUENCE [LARGE SCALE GENOMIC DNA]</scope>
    <source>
        <strain evidence="2 3">HannoverDv2000</strain>
    </source>
</reference>
<dbReference type="PANTHER" id="PTHR43319">
    <property type="entry name" value="BETA-LACTAMASE-RELATED"/>
    <property type="match status" value="1"/>
</dbReference>
<accession>A0A0D8XVR9</accession>
<feature type="signal peptide" evidence="1">
    <location>
        <begin position="1"/>
        <end position="22"/>
    </location>
</feature>
<organism evidence="2 3">
    <name type="scientific">Dictyocaulus viviparus</name>
    <name type="common">Bovine lungworm</name>
    <dbReference type="NCBI Taxonomy" id="29172"/>
    <lineage>
        <taxon>Eukaryota</taxon>
        <taxon>Metazoa</taxon>
        <taxon>Ecdysozoa</taxon>
        <taxon>Nematoda</taxon>
        <taxon>Chromadorea</taxon>
        <taxon>Rhabditida</taxon>
        <taxon>Rhabditina</taxon>
        <taxon>Rhabditomorpha</taxon>
        <taxon>Strongyloidea</taxon>
        <taxon>Metastrongylidae</taxon>
        <taxon>Dictyocaulus</taxon>
    </lineage>
</organism>
<dbReference type="InterPro" id="IPR012338">
    <property type="entry name" value="Beta-lactam/transpept-like"/>
</dbReference>
<dbReference type="InterPro" id="IPR052907">
    <property type="entry name" value="Beta-lactamase/esterase"/>
</dbReference>
<feature type="chain" id="PRO_5002335967" evidence="1">
    <location>
        <begin position="23"/>
        <end position="125"/>
    </location>
</feature>
<keyword evidence="1" id="KW-0732">Signal</keyword>
<keyword evidence="3" id="KW-1185">Reference proteome</keyword>
<dbReference type="OrthoDB" id="5946976at2759"/>